<reference evidence="2" key="1">
    <citation type="submission" date="2021-02" db="EMBL/GenBank/DDBJ databases">
        <authorList>
            <person name="Nowell W R."/>
        </authorList>
    </citation>
    <scope>NUCLEOTIDE SEQUENCE</scope>
</reference>
<proteinExistence type="predicted"/>
<comment type="caution">
    <text evidence="2">The sequence shown here is derived from an EMBL/GenBank/DDBJ whole genome shotgun (WGS) entry which is preliminary data.</text>
</comment>
<protein>
    <submittedName>
        <fullName evidence="2">Uncharacterized protein</fullName>
    </submittedName>
</protein>
<feature type="compositionally biased region" description="Polar residues" evidence="1">
    <location>
        <begin position="10"/>
        <end position="20"/>
    </location>
</feature>
<dbReference type="Proteomes" id="UP000663866">
    <property type="component" value="Unassembled WGS sequence"/>
</dbReference>
<evidence type="ECO:0000313" key="3">
    <source>
        <dbReference type="Proteomes" id="UP000663866"/>
    </source>
</evidence>
<evidence type="ECO:0000256" key="1">
    <source>
        <dbReference type="SAM" id="MobiDB-lite"/>
    </source>
</evidence>
<accession>A0A821MMJ0</accession>
<organism evidence="2 3">
    <name type="scientific">Rotaria magnacalcarata</name>
    <dbReference type="NCBI Taxonomy" id="392030"/>
    <lineage>
        <taxon>Eukaryota</taxon>
        <taxon>Metazoa</taxon>
        <taxon>Spiralia</taxon>
        <taxon>Gnathifera</taxon>
        <taxon>Rotifera</taxon>
        <taxon>Eurotatoria</taxon>
        <taxon>Bdelloidea</taxon>
        <taxon>Philodinida</taxon>
        <taxon>Philodinidae</taxon>
        <taxon>Rotaria</taxon>
    </lineage>
</organism>
<feature type="non-terminal residue" evidence="2">
    <location>
        <position position="1"/>
    </location>
</feature>
<name>A0A821MMJ0_9BILA</name>
<sequence length="39" mass="4694">DVPKAKQSKTEQYSNPMLEQNETREKKEQSELLWEINML</sequence>
<evidence type="ECO:0000313" key="2">
    <source>
        <dbReference type="EMBL" id="CAF4770843.1"/>
    </source>
</evidence>
<gene>
    <name evidence="2" type="ORF">OVN521_LOCUS50821</name>
</gene>
<feature type="compositionally biased region" description="Basic and acidic residues" evidence="1">
    <location>
        <begin position="21"/>
        <end position="30"/>
    </location>
</feature>
<dbReference type="AlphaFoldDB" id="A0A821MMJ0"/>
<dbReference type="EMBL" id="CAJOBG010119025">
    <property type="protein sequence ID" value="CAF4770843.1"/>
    <property type="molecule type" value="Genomic_DNA"/>
</dbReference>
<feature type="region of interest" description="Disordered" evidence="1">
    <location>
        <begin position="1"/>
        <end position="30"/>
    </location>
</feature>
<keyword evidence="3" id="KW-1185">Reference proteome</keyword>